<dbReference type="PANTHER" id="PTHR10257">
    <property type="entry name" value="SERINE/THREONINE PROTEIN PHOSPHATASE 2A PP2A REGULATORY SUBUNIT B"/>
    <property type="match status" value="1"/>
</dbReference>
<comment type="caution">
    <text evidence="2">The sequence shown here is derived from an EMBL/GenBank/DDBJ whole genome shotgun (WGS) entry which is preliminary data.</text>
</comment>
<dbReference type="GO" id="GO:0005634">
    <property type="term" value="C:nucleus"/>
    <property type="evidence" value="ECO:0007669"/>
    <property type="project" value="TreeGrafter"/>
</dbReference>
<dbReference type="AlphaFoldDB" id="A0A7J7JBH3"/>
<dbReference type="EMBL" id="VXIV02002776">
    <property type="protein sequence ID" value="KAF6023004.1"/>
    <property type="molecule type" value="Genomic_DNA"/>
</dbReference>
<dbReference type="GO" id="GO:0007165">
    <property type="term" value="P:signal transduction"/>
    <property type="evidence" value="ECO:0007669"/>
    <property type="project" value="InterPro"/>
</dbReference>
<dbReference type="OrthoDB" id="10264446at2759"/>
<dbReference type="InterPro" id="IPR002554">
    <property type="entry name" value="PP2A_B56"/>
</dbReference>
<dbReference type="InterPro" id="IPR016024">
    <property type="entry name" value="ARM-type_fold"/>
</dbReference>
<accession>A0A7J7JBH3</accession>
<evidence type="ECO:0000313" key="3">
    <source>
        <dbReference type="Proteomes" id="UP000593567"/>
    </source>
</evidence>
<dbReference type="Gene3D" id="1.25.10.10">
    <property type="entry name" value="Leucine-rich Repeat Variant"/>
    <property type="match status" value="1"/>
</dbReference>
<sequence length="131" mass="14735">MALSTPKMDKLMMGTKMTDADNAFGHKQALKVKKQKKSQGSSRYRPVGAQELVALPQLRDTPPTEQEELLIKKLLQCCNVFNFMDPVADLKSKEIKRACLNELVDYVTATRGILTDQVYPEIVKMKVTSMS</sequence>
<dbReference type="GO" id="GO:0005829">
    <property type="term" value="C:cytosol"/>
    <property type="evidence" value="ECO:0007669"/>
    <property type="project" value="TreeGrafter"/>
</dbReference>
<name>A0A7J7JBH3_BUGNE</name>
<dbReference type="Pfam" id="PF01603">
    <property type="entry name" value="B56"/>
    <property type="match status" value="1"/>
</dbReference>
<gene>
    <name evidence="2" type="ORF">EB796_018699</name>
</gene>
<comment type="similarity">
    <text evidence="1">Belongs to the phosphatase 2A regulatory subunit B56 family.</text>
</comment>
<evidence type="ECO:0000256" key="1">
    <source>
        <dbReference type="ARBA" id="ARBA00009745"/>
    </source>
</evidence>
<organism evidence="2 3">
    <name type="scientific">Bugula neritina</name>
    <name type="common">Brown bryozoan</name>
    <name type="synonym">Sertularia neritina</name>
    <dbReference type="NCBI Taxonomy" id="10212"/>
    <lineage>
        <taxon>Eukaryota</taxon>
        <taxon>Metazoa</taxon>
        <taxon>Spiralia</taxon>
        <taxon>Lophotrochozoa</taxon>
        <taxon>Bryozoa</taxon>
        <taxon>Gymnolaemata</taxon>
        <taxon>Cheilostomatida</taxon>
        <taxon>Flustrina</taxon>
        <taxon>Buguloidea</taxon>
        <taxon>Bugulidae</taxon>
        <taxon>Bugula</taxon>
    </lineage>
</organism>
<evidence type="ECO:0000313" key="2">
    <source>
        <dbReference type="EMBL" id="KAF6023004.1"/>
    </source>
</evidence>
<proteinExistence type="inferred from homology"/>
<keyword evidence="3" id="KW-1185">Reference proteome</keyword>
<protein>
    <submittedName>
        <fullName evidence="2">PPP2R5B</fullName>
    </submittedName>
</protein>
<dbReference type="GO" id="GO:0000159">
    <property type="term" value="C:protein phosphatase type 2A complex"/>
    <property type="evidence" value="ECO:0007669"/>
    <property type="project" value="InterPro"/>
</dbReference>
<dbReference type="PANTHER" id="PTHR10257:SF5">
    <property type="entry name" value="WIDERBORST, ISOFORM H"/>
    <property type="match status" value="1"/>
</dbReference>
<dbReference type="SUPFAM" id="SSF48371">
    <property type="entry name" value="ARM repeat"/>
    <property type="match status" value="1"/>
</dbReference>
<reference evidence="2" key="1">
    <citation type="submission" date="2020-06" db="EMBL/GenBank/DDBJ databases">
        <title>Draft genome of Bugula neritina, a colonial animal packing powerful symbionts and potential medicines.</title>
        <authorList>
            <person name="Rayko M."/>
        </authorList>
    </citation>
    <scope>NUCLEOTIDE SEQUENCE [LARGE SCALE GENOMIC DNA]</scope>
    <source>
        <strain evidence="2">Kwan_BN1</strain>
    </source>
</reference>
<dbReference type="GO" id="GO:0072542">
    <property type="term" value="F:protein phosphatase activator activity"/>
    <property type="evidence" value="ECO:0007669"/>
    <property type="project" value="TreeGrafter"/>
</dbReference>
<dbReference type="Proteomes" id="UP000593567">
    <property type="component" value="Unassembled WGS sequence"/>
</dbReference>
<dbReference type="InterPro" id="IPR011989">
    <property type="entry name" value="ARM-like"/>
</dbReference>